<evidence type="ECO:0000313" key="2">
    <source>
        <dbReference type="EMBL" id="EQD41010.1"/>
    </source>
</evidence>
<accession>T1AGF7</accession>
<organism evidence="2">
    <name type="scientific">mine drainage metagenome</name>
    <dbReference type="NCBI Taxonomy" id="410659"/>
    <lineage>
        <taxon>unclassified sequences</taxon>
        <taxon>metagenomes</taxon>
        <taxon>ecological metagenomes</taxon>
    </lineage>
</organism>
<gene>
    <name evidence="2" type="ORF">B1B_14710</name>
</gene>
<name>T1AGF7_9ZZZZ</name>
<protein>
    <submittedName>
        <fullName evidence="2">Protein containing Peptidase M17, leucyl aminopeptidase</fullName>
    </submittedName>
</protein>
<proteinExistence type="predicted"/>
<keyword evidence="2" id="KW-0031">Aminopeptidase</keyword>
<dbReference type="GO" id="GO:0070006">
    <property type="term" value="F:metalloaminopeptidase activity"/>
    <property type="evidence" value="ECO:0007669"/>
    <property type="project" value="InterPro"/>
</dbReference>
<dbReference type="InterPro" id="IPR008283">
    <property type="entry name" value="Peptidase_M17_N"/>
</dbReference>
<sequence>RSREGIELQAKAADAELKKLRVDVIVLPYFQGEPLGPAAVAVDRALDGLFTRMLDSKEASGKFPERVLLPTMGRLAAPRVVYLCLGQRTQLDGYRLRNALEFAARQLRPFCHSAAVAVDPALREVMAAPATGQAPQSLARAIVEGVALGNYRVGELKSAEAQGQL</sequence>
<keyword evidence="2" id="KW-0645">Protease</keyword>
<feature type="domain" description="Peptidase M17 leucyl aminopeptidase N-terminal" evidence="1">
    <location>
        <begin position="26"/>
        <end position="159"/>
    </location>
</feature>
<dbReference type="GO" id="GO:0006508">
    <property type="term" value="P:proteolysis"/>
    <property type="evidence" value="ECO:0007669"/>
    <property type="project" value="InterPro"/>
</dbReference>
<dbReference type="SUPFAM" id="SSF52949">
    <property type="entry name" value="Macro domain-like"/>
    <property type="match status" value="1"/>
</dbReference>
<reference evidence="2" key="1">
    <citation type="submission" date="2013-08" db="EMBL/GenBank/DDBJ databases">
        <authorList>
            <person name="Mendez C."/>
            <person name="Richter M."/>
            <person name="Ferrer M."/>
            <person name="Sanchez J."/>
        </authorList>
    </citation>
    <scope>NUCLEOTIDE SEQUENCE</scope>
</reference>
<dbReference type="EMBL" id="AUZY01009768">
    <property type="protein sequence ID" value="EQD41010.1"/>
    <property type="molecule type" value="Genomic_DNA"/>
</dbReference>
<feature type="non-terminal residue" evidence="2">
    <location>
        <position position="1"/>
    </location>
</feature>
<reference evidence="2" key="2">
    <citation type="journal article" date="2014" name="ISME J.">
        <title>Microbial stratification in low pH oxic and suboxic macroscopic growths along an acid mine drainage.</title>
        <authorList>
            <person name="Mendez-Garcia C."/>
            <person name="Mesa V."/>
            <person name="Sprenger R.R."/>
            <person name="Richter M."/>
            <person name="Diez M.S."/>
            <person name="Solano J."/>
            <person name="Bargiela R."/>
            <person name="Golyshina O.V."/>
            <person name="Manteca A."/>
            <person name="Ramos J.L."/>
            <person name="Gallego J.R."/>
            <person name="Llorente I."/>
            <person name="Martins Dos Santos V.A."/>
            <person name="Jensen O.N."/>
            <person name="Pelaez A.I."/>
            <person name="Sanchez J."/>
            <person name="Ferrer M."/>
        </authorList>
    </citation>
    <scope>NUCLEOTIDE SEQUENCE</scope>
</reference>
<keyword evidence="2" id="KW-0378">Hydrolase</keyword>
<comment type="caution">
    <text evidence="2">The sequence shown here is derived from an EMBL/GenBank/DDBJ whole genome shotgun (WGS) entry which is preliminary data.</text>
</comment>
<dbReference type="InterPro" id="IPR043472">
    <property type="entry name" value="Macro_dom-like"/>
</dbReference>
<evidence type="ECO:0000259" key="1">
    <source>
        <dbReference type="Pfam" id="PF02789"/>
    </source>
</evidence>
<feature type="non-terminal residue" evidence="2">
    <location>
        <position position="165"/>
    </location>
</feature>
<dbReference type="AlphaFoldDB" id="T1AGF7"/>
<dbReference type="Gene3D" id="3.40.220.10">
    <property type="entry name" value="Leucine Aminopeptidase, subunit E, domain 1"/>
    <property type="match status" value="1"/>
</dbReference>
<dbReference type="Pfam" id="PF02789">
    <property type="entry name" value="Peptidase_M17_N"/>
    <property type="match status" value="1"/>
</dbReference>